<proteinExistence type="inferred from homology"/>
<comment type="similarity">
    <text evidence="1">Belongs to the CutA family.</text>
</comment>
<dbReference type="SUPFAM" id="SSF54913">
    <property type="entry name" value="GlnB-like"/>
    <property type="match status" value="1"/>
</dbReference>
<dbReference type="Pfam" id="PF03091">
    <property type="entry name" value="CutA1"/>
    <property type="match status" value="1"/>
</dbReference>
<evidence type="ECO:0000256" key="1">
    <source>
        <dbReference type="ARBA" id="ARBA00010169"/>
    </source>
</evidence>
<name>A0A0E1W2H2_BURPE</name>
<dbReference type="InterPro" id="IPR015867">
    <property type="entry name" value="N-reg_PII/ATP_PRibTrfase_C"/>
</dbReference>
<dbReference type="EMBL" id="CM000832">
    <property type="protein sequence ID" value="EET06629.1"/>
    <property type="molecule type" value="Genomic_DNA"/>
</dbReference>
<organism evidence="2">
    <name type="scientific">Burkholderia pseudomallei 1710a</name>
    <dbReference type="NCBI Taxonomy" id="320371"/>
    <lineage>
        <taxon>Bacteria</taxon>
        <taxon>Pseudomonadati</taxon>
        <taxon>Pseudomonadota</taxon>
        <taxon>Betaproteobacteria</taxon>
        <taxon>Burkholderiales</taxon>
        <taxon>Burkholderiaceae</taxon>
        <taxon>Burkholderia</taxon>
        <taxon>pseudomallei group</taxon>
    </lineage>
</organism>
<dbReference type="PANTHER" id="PTHR23419:SF8">
    <property type="entry name" value="FI09726P"/>
    <property type="match status" value="1"/>
</dbReference>
<protein>
    <submittedName>
        <fullName evidence="2">Divalent cation tolerance family protein</fullName>
    </submittedName>
</protein>
<dbReference type="Gene3D" id="3.30.70.120">
    <property type="match status" value="1"/>
</dbReference>
<dbReference type="AlphaFoldDB" id="A0A0E1W2H2"/>
<accession>A0A0E1W2H2</accession>
<gene>
    <name evidence="2" type="ORF">BURPS1710A_4275</name>
</gene>
<dbReference type="Proteomes" id="UP000001812">
    <property type="component" value="Chromosome I"/>
</dbReference>
<evidence type="ECO:0000313" key="2">
    <source>
        <dbReference type="EMBL" id="EET06629.1"/>
    </source>
</evidence>
<dbReference type="PANTHER" id="PTHR23419">
    <property type="entry name" value="DIVALENT CATION TOLERANCE CUTA-RELATED"/>
    <property type="match status" value="1"/>
</dbReference>
<reference evidence="2" key="1">
    <citation type="submission" date="2009-05" db="EMBL/GenBank/DDBJ databases">
        <authorList>
            <person name="Harkins D.M."/>
            <person name="DeShazer D."/>
            <person name="Woods D.E."/>
            <person name="Brinkac L.M."/>
            <person name="Brown K.A."/>
            <person name="Hung G.C."/>
            <person name="Tuanyok A."/>
            <person name="Zhang B."/>
            <person name="Nierman W.C."/>
        </authorList>
    </citation>
    <scope>NUCLEOTIDE SEQUENCE [LARGE SCALE GENOMIC DNA]</scope>
    <source>
        <strain evidence="2">1710a</strain>
    </source>
</reference>
<dbReference type="InterPro" id="IPR004323">
    <property type="entry name" value="Ion_tolerance_CutA"/>
</dbReference>
<dbReference type="GO" id="GO:0010038">
    <property type="term" value="P:response to metal ion"/>
    <property type="evidence" value="ECO:0007669"/>
    <property type="project" value="InterPro"/>
</dbReference>
<dbReference type="GO" id="GO:0005507">
    <property type="term" value="F:copper ion binding"/>
    <property type="evidence" value="ECO:0007669"/>
    <property type="project" value="TreeGrafter"/>
</dbReference>
<dbReference type="HOGENOM" id="CLU_098807_2_2_4"/>
<sequence length="116" mass="12818">MNDEAEARMVIVMMLTTVPDAAVARALAEGALSARLAACVSELGAIRSSYHWQGKVETADEIQLLFKTSAVRALELERYIQSHHPYDVPEIVSWQATASAAYGQWVATETQRLFHV</sequence>
<dbReference type="InterPro" id="IPR011322">
    <property type="entry name" value="N-reg_PII-like_a/b"/>
</dbReference>